<protein>
    <recommendedName>
        <fullName evidence="3">IrrE N-terminal-like domain-containing protein</fullName>
    </recommendedName>
</protein>
<comment type="caution">
    <text evidence="1">The sequence shown here is derived from an EMBL/GenBank/DDBJ whole genome shotgun (WGS) entry which is preliminary data.</text>
</comment>
<dbReference type="Proteomes" id="UP001596391">
    <property type="component" value="Unassembled WGS sequence"/>
</dbReference>
<keyword evidence="2" id="KW-1185">Reference proteome</keyword>
<dbReference type="RefSeq" id="WP_390234144.1">
    <property type="nucleotide sequence ID" value="NZ_JBHSWI010000001.1"/>
</dbReference>
<evidence type="ECO:0000313" key="2">
    <source>
        <dbReference type="Proteomes" id="UP001596391"/>
    </source>
</evidence>
<gene>
    <name evidence="1" type="ORF">ACFQBQ_04825</name>
</gene>
<dbReference type="EMBL" id="JBHSWI010000001">
    <property type="protein sequence ID" value="MFC6644925.1"/>
    <property type="molecule type" value="Genomic_DNA"/>
</dbReference>
<proteinExistence type="predicted"/>
<evidence type="ECO:0000313" key="1">
    <source>
        <dbReference type="EMBL" id="MFC6644925.1"/>
    </source>
</evidence>
<reference evidence="2" key="1">
    <citation type="journal article" date="2019" name="Int. J. Syst. Evol. Microbiol.">
        <title>The Global Catalogue of Microorganisms (GCM) 10K type strain sequencing project: providing services to taxonomists for standard genome sequencing and annotation.</title>
        <authorList>
            <consortium name="The Broad Institute Genomics Platform"/>
            <consortium name="The Broad Institute Genome Sequencing Center for Infectious Disease"/>
            <person name="Wu L."/>
            <person name="Ma J."/>
        </authorList>
    </citation>
    <scope>NUCLEOTIDE SEQUENCE [LARGE SCALE GENOMIC DNA]</scope>
    <source>
        <strain evidence="2">CGMCC 1.16026</strain>
    </source>
</reference>
<evidence type="ECO:0008006" key="3">
    <source>
        <dbReference type="Google" id="ProtNLM"/>
    </source>
</evidence>
<sequence>MKAVLQASKSQFPKFYASFSDIQQHDALIRQIRFERGGRIARSVANARPNGVITIDLDFLDHPRPQFDDNRMVVVLFHEIGHLHYYQTTAPEQRRQDRSEQAAFEYSLLKTKEMAVAGDCGPLATGVHFMKVRSEGRNLDDPHVRALKRMVREPLYAEYVAWVQQHCAASASSANTP</sequence>
<organism evidence="1 2">
    <name type="scientific">Granulicella cerasi</name>
    <dbReference type="NCBI Taxonomy" id="741063"/>
    <lineage>
        <taxon>Bacteria</taxon>
        <taxon>Pseudomonadati</taxon>
        <taxon>Acidobacteriota</taxon>
        <taxon>Terriglobia</taxon>
        <taxon>Terriglobales</taxon>
        <taxon>Acidobacteriaceae</taxon>
        <taxon>Granulicella</taxon>
    </lineage>
</organism>
<name>A0ABW1Z7G2_9BACT</name>
<accession>A0ABW1Z7G2</accession>